<dbReference type="InterPro" id="IPR038494">
    <property type="entry name" value="IGPD_sf"/>
</dbReference>
<comment type="similarity">
    <text evidence="5 6">Belongs to the imidazoleglycerol-phosphate dehydratase family.</text>
</comment>
<evidence type="ECO:0000313" key="8">
    <source>
        <dbReference type="Proteomes" id="UP000682951"/>
    </source>
</evidence>
<evidence type="ECO:0000313" key="7">
    <source>
        <dbReference type="EMBL" id="MBR8463017.1"/>
    </source>
</evidence>
<comment type="catalytic activity">
    <reaction evidence="5 6">
        <text>D-erythro-1-(imidazol-4-yl)glycerol 3-phosphate = 3-(imidazol-4-yl)-2-oxopropyl phosphate + H2O</text>
        <dbReference type="Rhea" id="RHEA:11040"/>
        <dbReference type="ChEBI" id="CHEBI:15377"/>
        <dbReference type="ChEBI" id="CHEBI:57766"/>
        <dbReference type="ChEBI" id="CHEBI:58278"/>
        <dbReference type="EC" id="4.2.1.19"/>
    </reaction>
</comment>
<protein>
    <recommendedName>
        <fullName evidence="5 6">Imidazoleglycerol-phosphate dehydratase</fullName>
        <shortName evidence="5">IGPD</shortName>
        <ecNumber evidence="5 6">4.2.1.19</ecNumber>
    </recommendedName>
</protein>
<dbReference type="Pfam" id="PF00475">
    <property type="entry name" value="IGPD"/>
    <property type="match status" value="1"/>
</dbReference>
<dbReference type="PROSITE" id="PS00955">
    <property type="entry name" value="IGP_DEHYDRATASE_2"/>
    <property type="match status" value="1"/>
</dbReference>
<dbReference type="InterPro" id="IPR020568">
    <property type="entry name" value="Ribosomal_Su5_D2-typ_SF"/>
</dbReference>
<dbReference type="GO" id="GO:0004424">
    <property type="term" value="F:imidazoleglycerol-phosphate dehydratase activity"/>
    <property type="evidence" value="ECO:0007669"/>
    <property type="project" value="UniProtKB-EC"/>
</dbReference>
<dbReference type="InterPro" id="IPR000807">
    <property type="entry name" value="ImidazoleglycerolP_deHydtase"/>
</dbReference>
<keyword evidence="5" id="KW-0963">Cytoplasm</keyword>
<dbReference type="EMBL" id="JAGSSW010000001">
    <property type="protein sequence ID" value="MBR8463017.1"/>
    <property type="molecule type" value="Genomic_DNA"/>
</dbReference>
<dbReference type="EC" id="4.2.1.19" evidence="5 6"/>
<comment type="subcellular location">
    <subcellularLocation>
        <location evidence="5 6">Cytoplasm</location>
    </subcellularLocation>
</comment>
<proteinExistence type="inferred from homology"/>
<dbReference type="HAMAP" id="MF_00076">
    <property type="entry name" value="HisB"/>
    <property type="match status" value="1"/>
</dbReference>
<name>A0ABS5HHF6_9BACT</name>
<dbReference type="Proteomes" id="UP000682951">
    <property type="component" value="Unassembled WGS sequence"/>
</dbReference>
<dbReference type="InterPro" id="IPR020565">
    <property type="entry name" value="ImidazoleglycerP_deHydtase_CS"/>
</dbReference>
<dbReference type="NCBIfam" id="NF002114">
    <property type="entry name" value="PRK00951.2-4"/>
    <property type="match status" value="1"/>
</dbReference>
<evidence type="ECO:0000256" key="4">
    <source>
        <dbReference type="ARBA" id="ARBA00023239"/>
    </source>
</evidence>
<keyword evidence="8" id="KW-1185">Reference proteome</keyword>
<reference evidence="7 8" key="1">
    <citation type="submission" date="2021-04" db="EMBL/GenBank/DDBJ databases">
        <title>Molecular and phenotypic characterization and identification of bacterial isolates recovered from the Anatolian ground squirrels (Spermophilus xanthoprymnus) and which have the potential to form a new species in the Campylobacter genus.</title>
        <authorList>
            <person name="Aydin F."/>
            <person name="Abay S."/>
            <person name="Kayman T."/>
            <person name="Karakaya E."/>
            <person name="Mustak H.K."/>
            <person name="Mustak I.B."/>
            <person name="Bilgin N."/>
            <person name="Duzler A."/>
            <person name="Sahin O."/>
            <person name="Guran O."/>
            <person name="Saticioglu I.B."/>
        </authorList>
    </citation>
    <scope>NUCLEOTIDE SEQUENCE [LARGE SCALE GENOMIC DNA]</scope>
    <source>
        <strain evidence="8">faydin-G24</strain>
    </source>
</reference>
<evidence type="ECO:0000256" key="2">
    <source>
        <dbReference type="ARBA" id="ARBA00022605"/>
    </source>
</evidence>
<dbReference type="SUPFAM" id="SSF54211">
    <property type="entry name" value="Ribosomal protein S5 domain 2-like"/>
    <property type="match status" value="2"/>
</dbReference>
<dbReference type="PANTHER" id="PTHR23133">
    <property type="entry name" value="IMIDAZOLEGLYCEROL-PHOSPHATE DEHYDRATASE HIS7"/>
    <property type="match status" value="1"/>
</dbReference>
<organism evidence="7 8">
    <name type="scientific">Campylobacter anatolicus</name>
    <dbReference type="NCBI Taxonomy" id="2829105"/>
    <lineage>
        <taxon>Bacteria</taxon>
        <taxon>Pseudomonadati</taxon>
        <taxon>Campylobacterota</taxon>
        <taxon>Epsilonproteobacteria</taxon>
        <taxon>Campylobacterales</taxon>
        <taxon>Campylobacteraceae</taxon>
        <taxon>Campylobacter</taxon>
    </lineage>
</organism>
<evidence type="ECO:0000256" key="3">
    <source>
        <dbReference type="ARBA" id="ARBA00023102"/>
    </source>
</evidence>
<dbReference type="CDD" id="cd07914">
    <property type="entry name" value="IGPD"/>
    <property type="match status" value="1"/>
</dbReference>
<dbReference type="PROSITE" id="PS00954">
    <property type="entry name" value="IGP_DEHYDRATASE_1"/>
    <property type="match status" value="1"/>
</dbReference>
<keyword evidence="2 5" id="KW-0028">Amino-acid biosynthesis</keyword>
<comment type="pathway">
    <text evidence="1 5 6">Amino-acid biosynthesis; L-histidine biosynthesis; L-histidine from 5-phospho-alpha-D-ribose 1-diphosphate: step 6/9.</text>
</comment>
<keyword evidence="4 5" id="KW-0456">Lyase</keyword>
<dbReference type="Gene3D" id="3.30.230.40">
    <property type="entry name" value="Imidazole glycerol phosphate dehydratase, domain 1"/>
    <property type="match status" value="2"/>
</dbReference>
<dbReference type="RefSeq" id="WP_212140851.1">
    <property type="nucleotide sequence ID" value="NZ_JAGSSW010000001.1"/>
</dbReference>
<sequence>MRDELLKFNRTTKETQIEAELKIYGTGKCEIATGIGFFDHMLEAFGKHSLLDLKVICKGDTHVDFHHSVEDVGIVIGSLLKDAIYPVSGVERFGDSVVVMDEAAVLCALDLSNRAFLVYDGFNENGKVGEFDIELVEEFFRALAMNANITLHISKVRGKNNHHIIEAAFKSLAVALRRALAKNENIATPSTKGVL</sequence>
<comment type="caution">
    <text evidence="7">The sequence shown here is derived from an EMBL/GenBank/DDBJ whole genome shotgun (WGS) entry which is preliminary data.</text>
</comment>
<dbReference type="NCBIfam" id="NF002111">
    <property type="entry name" value="PRK00951.2-1"/>
    <property type="match status" value="1"/>
</dbReference>
<evidence type="ECO:0000256" key="1">
    <source>
        <dbReference type="ARBA" id="ARBA00005047"/>
    </source>
</evidence>
<evidence type="ECO:0000256" key="5">
    <source>
        <dbReference type="HAMAP-Rule" id="MF_00076"/>
    </source>
</evidence>
<gene>
    <name evidence="5 7" type="primary">hisB</name>
    <name evidence="7" type="ORF">KDD93_00305</name>
</gene>
<dbReference type="PANTHER" id="PTHR23133:SF2">
    <property type="entry name" value="IMIDAZOLEGLYCEROL-PHOSPHATE DEHYDRATASE"/>
    <property type="match status" value="1"/>
</dbReference>
<keyword evidence="3 5" id="KW-0368">Histidine biosynthesis</keyword>
<evidence type="ECO:0000256" key="6">
    <source>
        <dbReference type="RuleBase" id="RU000599"/>
    </source>
</evidence>
<accession>A0ABS5HHF6</accession>